<organism evidence="2">
    <name type="scientific">Ignisphaera aggregans</name>
    <dbReference type="NCBI Taxonomy" id="334771"/>
    <lineage>
        <taxon>Archaea</taxon>
        <taxon>Thermoproteota</taxon>
        <taxon>Thermoprotei</taxon>
        <taxon>Desulfurococcales</taxon>
        <taxon>Desulfurococcaceae</taxon>
        <taxon>Ignisphaera</taxon>
    </lineage>
</organism>
<accession>A0A7J3MWX6</accession>
<proteinExistence type="predicted"/>
<name>A0A7J3MWX6_9CREN</name>
<evidence type="ECO:0000313" key="1">
    <source>
        <dbReference type="EMBL" id="HFQ79656.1"/>
    </source>
</evidence>
<sequence>MEGVSKLLIEQQIVDVLEHANHRVQILRSNGFAKEADKEFATAILTALLLSNAYCSYQYLDQDTCIELSNLLGYTLAVYIATYRVRVDEELETLWTYLQSLWTQREVAVSIPS</sequence>
<dbReference type="EMBL" id="DTDH01000030">
    <property type="protein sequence ID" value="HGT98018.1"/>
    <property type="molecule type" value="Genomic_DNA"/>
</dbReference>
<comment type="caution">
    <text evidence="2">The sequence shown here is derived from an EMBL/GenBank/DDBJ whole genome shotgun (WGS) entry which is preliminary data.</text>
</comment>
<gene>
    <name evidence="1" type="ORF">ENT99_08195</name>
    <name evidence="2" type="ORF">ENU64_01130</name>
</gene>
<dbReference type="AlphaFoldDB" id="A0A7J3MWX6"/>
<dbReference type="EMBL" id="DTAU01000152">
    <property type="protein sequence ID" value="HFQ79656.1"/>
    <property type="molecule type" value="Genomic_DNA"/>
</dbReference>
<protein>
    <submittedName>
        <fullName evidence="2">Uncharacterized protein</fullName>
    </submittedName>
</protein>
<evidence type="ECO:0000313" key="2">
    <source>
        <dbReference type="EMBL" id="HGT98018.1"/>
    </source>
</evidence>
<reference evidence="2" key="1">
    <citation type="journal article" date="2020" name="mSystems">
        <title>Genome- and Community-Level Interaction Insights into Carbon Utilization and Element Cycling Functions of Hydrothermarchaeota in Hydrothermal Sediment.</title>
        <authorList>
            <person name="Zhou Z."/>
            <person name="Liu Y."/>
            <person name="Xu W."/>
            <person name="Pan J."/>
            <person name="Luo Z.H."/>
            <person name="Li M."/>
        </authorList>
    </citation>
    <scope>NUCLEOTIDE SEQUENCE [LARGE SCALE GENOMIC DNA]</scope>
    <source>
        <strain evidence="1">SpSt-629</strain>
        <strain evidence="2">SpSt-688</strain>
    </source>
</reference>